<evidence type="ECO:0000313" key="19">
    <source>
        <dbReference type="EMBL" id="MBF6057770.1"/>
    </source>
</evidence>
<dbReference type="PROSITE" id="PS00839">
    <property type="entry name" value="SUMT_1"/>
    <property type="match status" value="1"/>
</dbReference>
<keyword evidence="20" id="KW-1185">Reference proteome</keyword>
<comment type="pathway">
    <text evidence="14">Cofactor biosynthesis; adenosylcobalamin biosynthesis; precorrin-2 from uroporphyrinogen III: step 1/1.</text>
</comment>
<comment type="similarity">
    <text evidence="14">In the N-terminal section; belongs to the precorrin-2 dehydrogenase / sirohydrochlorin ferrochelatase family.</text>
</comment>
<dbReference type="GO" id="GO:0032259">
    <property type="term" value="P:methylation"/>
    <property type="evidence" value="ECO:0007669"/>
    <property type="project" value="UniProtKB-KW"/>
</dbReference>
<feature type="modified residue" description="Phosphoserine" evidence="14">
    <location>
        <position position="128"/>
    </location>
</feature>
<dbReference type="InterPro" id="IPR037115">
    <property type="entry name" value="Sirohaem_synt_dimer_dom_sf"/>
</dbReference>
<dbReference type="InterPro" id="IPR012409">
    <property type="entry name" value="Sirohaem_synth"/>
</dbReference>
<keyword evidence="14" id="KW-0597">Phosphoprotein</keyword>
<keyword evidence="8 14" id="KW-0520">NAD</keyword>
<dbReference type="NCBIfam" id="NF007922">
    <property type="entry name" value="PRK10637.1"/>
    <property type="match status" value="1"/>
</dbReference>
<keyword evidence="3 14" id="KW-0169">Cobalamin biosynthesis</keyword>
<dbReference type="PIRSF" id="PIRSF036426">
    <property type="entry name" value="Sirohaem_synth"/>
    <property type="match status" value="1"/>
</dbReference>
<evidence type="ECO:0000259" key="16">
    <source>
        <dbReference type="Pfam" id="PF00590"/>
    </source>
</evidence>
<dbReference type="HAMAP" id="MF_01646">
    <property type="entry name" value="Siroheme_synth"/>
    <property type="match status" value="1"/>
</dbReference>
<dbReference type="RefSeq" id="WP_185977999.1">
    <property type="nucleotide sequence ID" value="NZ_JACBGI020000007.1"/>
</dbReference>
<reference evidence="19 20" key="1">
    <citation type="submission" date="2020-11" db="EMBL/GenBank/DDBJ databases">
        <title>Sulfur oxidizing isolate from Hospital Hole Sinkhole.</title>
        <authorList>
            <person name="Scott K.M."/>
        </authorList>
    </citation>
    <scope>NUCLEOTIDE SEQUENCE [LARGE SCALE GENOMIC DNA]</scope>
    <source>
        <strain evidence="19 20">HH1</strain>
    </source>
</reference>
<evidence type="ECO:0000256" key="6">
    <source>
        <dbReference type="ARBA" id="ARBA00022691"/>
    </source>
</evidence>
<evidence type="ECO:0000256" key="3">
    <source>
        <dbReference type="ARBA" id="ARBA00022573"/>
    </source>
</evidence>
<dbReference type="InterPro" id="IPR006366">
    <property type="entry name" value="CobA/CysG_C"/>
</dbReference>
<comment type="pathway">
    <text evidence="14">Porphyrin-containing compound metabolism; siroheme biosynthesis; siroheme from sirohydrochlorin: step 1/1.</text>
</comment>
<dbReference type="NCBIfam" id="TIGR01469">
    <property type="entry name" value="cobA_cysG_Cterm"/>
    <property type="match status" value="1"/>
</dbReference>
<feature type="region of interest" description="Uroporphyrinogen-III C-methyltransferase" evidence="14">
    <location>
        <begin position="215"/>
        <end position="474"/>
    </location>
</feature>
<dbReference type="NCBIfam" id="TIGR01470">
    <property type="entry name" value="cysG_Nterm"/>
    <property type="match status" value="1"/>
</dbReference>
<evidence type="ECO:0000256" key="12">
    <source>
        <dbReference type="ARBA" id="ARBA00025705"/>
    </source>
</evidence>
<evidence type="ECO:0000256" key="8">
    <source>
        <dbReference type="ARBA" id="ARBA00023027"/>
    </source>
</evidence>
<evidence type="ECO:0000256" key="9">
    <source>
        <dbReference type="ARBA" id="ARBA00023239"/>
    </source>
</evidence>
<proteinExistence type="inferred from homology"/>
<evidence type="ECO:0000256" key="15">
    <source>
        <dbReference type="RuleBase" id="RU003960"/>
    </source>
</evidence>
<dbReference type="Pfam" id="PF14824">
    <property type="entry name" value="Sirohm_synth_M"/>
    <property type="match status" value="1"/>
</dbReference>
<dbReference type="GO" id="GO:0004851">
    <property type="term" value="F:uroporphyrin-III C-methyltransferase activity"/>
    <property type="evidence" value="ECO:0007669"/>
    <property type="project" value="UniProtKB-EC"/>
</dbReference>
<evidence type="ECO:0000256" key="4">
    <source>
        <dbReference type="ARBA" id="ARBA00022603"/>
    </source>
</evidence>
<feature type="binding site" evidence="14">
    <location>
        <begin position="330"/>
        <end position="331"/>
    </location>
    <ligand>
        <name>S-adenosyl-L-methionine</name>
        <dbReference type="ChEBI" id="CHEBI:59789"/>
    </ligand>
</feature>
<keyword evidence="5 14" id="KW-0808">Transferase</keyword>
<evidence type="ECO:0000256" key="14">
    <source>
        <dbReference type="HAMAP-Rule" id="MF_01646"/>
    </source>
</evidence>
<comment type="catalytic activity">
    <reaction evidence="14">
        <text>siroheme + 2 H(+) = sirohydrochlorin + Fe(2+)</text>
        <dbReference type="Rhea" id="RHEA:24360"/>
        <dbReference type="ChEBI" id="CHEBI:15378"/>
        <dbReference type="ChEBI" id="CHEBI:29033"/>
        <dbReference type="ChEBI" id="CHEBI:58351"/>
        <dbReference type="ChEBI" id="CHEBI:60052"/>
        <dbReference type="EC" id="4.99.1.4"/>
    </reaction>
</comment>
<keyword evidence="6 14" id="KW-0949">S-adenosyl-L-methionine</keyword>
<dbReference type="EC" id="1.3.1.76" evidence="14"/>
<sequence length="474" mass="51729">MDYLPIFVDLQRQPVLVIGGGDVALRKIRLLRQAGAQINLVAPQLCPDLEILCSEKELVWFQGDFHPDQLAGMRLVIAATDLNSVNRQVFLAAELQGVPVNVVDDAELCRFIFPAIVDRSPLMLAVSSGGNAPVLARQTREQLERMLPQSLSGLGRLAQHNRSRVKSALPDVGQRRAFWEQTFRGEIARRVESNDQEGAQKLLDHKLQAFAADRGCVSLVGAGPGDPELLTIKALQAMQQADVIVHDGLVSAEILELARRDAERICVAKKAGCHSMSQEEINRLLIHLAQQGLSVCRLKGGDPFIFGRGGEECEALKAAGIDYRIVPGISAAVGCAAYAGIPLTHRDYSRTVQLVTGHCKPGSETPDWRALAQSGQTLVIYMGLIRSSDIRDGLLQFGREKQTPVAIIENGTLPQQKVVLTCLEELTRTVEAEQIKSPALLIVGEVCALAEKLAWRGTSHELNKDMENDALRTA</sequence>
<evidence type="ECO:0000259" key="18">
    <source>
        <dbReference type="Pfam" id="PF14824"/>
    </source>
</evidence>
<keyword evidence="11 14" id="KW-0511">Multifunctional enzyme</keyword>
<evidence type="ECO:0000259" key="17">
    <source>
        <dbReference type="Pfam" id="PF10414"/>
    </source>
</evidence>
<protein>
    <recommendedName>
        <fullName evidence="14">Siroheme synthase</fullName>
    </recommendedName>
    <domain>
        <recommendedName>
            <fullName evidence="14">Uroporphyrinogen-III C-methyltransferase</fullName>
            <shortName evidence="14">Urogen III methylase</shortName>
            <ecNumber evidence="14">2.1.1.107</ecNumber>
        </recommendedName>
        <alternativeName>
            <fullName evidence="14">SUMT</fullName>
        </alternativeName>
        <alternativeName>
            <fullName evidence="14">Uroporphyrinogen III methylase</fullName>
            <shortName evidence="14">UROM</shortName>
        </alternativeName>
    </domain>
    <domain>
        <recommendedName>
            <fullName evidence="14">Precorrin-2 dehydrogenase</fullName>
            <ecNumber evidence="14">1.3.1.76</ecNumber>
        </recommendedName>
    </domain>
    <domain>
        <recommendedName>
            <fullName evidence="14">Sirohydrochlorin ferrochelatase</fullName>
            <ecNumber evidence="14">4.99.1.4</ecNumber>
        </recommendedName>
    </domain>
</protein>
<dbReference type="CDD" id="cd11642">
    <property type="entry name" value="SUMT"/>
    <property type="match status" value="1"/>
</dbReference>
<dbReference type="SUPFAM" id="SSF53790">
    <property type="entry name" value="Tetrapyrrole methylase"/>
    <property type="match status" value="1"/>
</dbReference>
<dbReference type="Gene3D" id="3.40.50.720">
    <property type="entry name" value="NAD(P)-binding Rossmann-like Domain"/>
    <property type="match status" value="1"/>
</dbReference>
<dbReference type="Gene3D" id="3.40.1010.10">
    <property type="entry name" value="Cobalt-precorrin-4 Transmethylase, Domain 1"/>
    <property type="match status" value="1"/>
</dbReference>
<dbReference type="SUPFAM" id="SSF51735">
    <property type="entry name" value="NAD(P)-binding Rossmann-fold domains"/>
    <property type="match status" value="1"/>
</dbReference>
<feature type="region of interest" description="Precorrin-2 dehydrogenase / sirohydrochlorin ferrochelatase" evidence="14">
    <location>
        <begin position="1"/>
        <end position="203"/>
    </location>
</feature>
<keyword evidence="9 14" id="KW-0456">Lyase</keyword>
<name>A0ABS0BXG2_9GAMM</name>
<dbReference type="Gene3D" id="1.10.8.210">
    <property type="entry name" value="Sirohaem synthase, dimerisation domain"/>
    <property type="match status" value="1"/>
</dbReference>
<dbReference type="NCBIfam" id="NF004790">
    <property type="entry name" value="PRK06136.1"/>
    <property type="match status" value="1"/>
</dbReference>
<feature type="active site" description="Proton donor" evidence="14">
    <location>
        <position position="269"/>
    </location>
</feature>
<feature type="domain" description="Sirohaem synthase dimerisation" evidence="17">
    <location>
        <begin position="151"/>
        <end position="207"/>
    </location>
</feature>
<keyword evidence="4 14" id="KW-0489">Methyltransferase</keyword>
<dbReference type="EC" id="4.99.1.4" evidence="14"/>
<dbReference type="Pfam" id="PF00590">
    <property type="entry name" value="TP_methylase"/>
    <property type="match status" value="1"/>
</dbReference>
<keyword evidence="10 14" id="KW-0627">Porphyrin biosynthesis</keyword>
<feature type="active site" description="Proton acceptor" evidence="14">
    <location>
        <position position="247"/>
    </location>
</feature>
<evidence type="ECO:0000256" key="1">
    <source>
        <dbReference type="ARBA" id="ARBA00005010"/>
    </source>
</evidence>
<feature type="binding site" evidence="14">
    <location>
        <begin position="22"/>
        <end position="23"/>
    </location>
    <ligand>
        <name>NAD(+)</name>
        <dbReference type="ChEBI" id="CHEBI:57540"/>
    </ligand>
</feature>
<dbReference type="InterPro" id="IPR003043">
    <property type="entry name" value="Uropor_MeTrfase_CS"/>
</dbReference>
<dbReference type="InterPro" id="IPR019478">
    <property type="entry name" value="Sirohaem_synthase_dimer_dom"/>
</dbReference>
<feature type="binding site" evidence="14">
    <location>
        <begin position="300"/>
        <end position="302"/>
    </location>
    <ligand>
        <name>S-adenosyl-L-methionine</name>
        <dbReference type="ChEBI" id="CHEBI:59789"/>
    </ligand>
</feature>
<dbReference type="SUPFAM" id="SSF75615">
    <property type="entry name" value="Siroheme synthase middle domains-like"/>
    <property type="match status" value="1"/>
</dbReference>
<dbReference type="InterPro" id="IPR000878">
    <property type="entry name" value="4pyrrol_Mease"/>
</dbReference>
<comment type="pathway">
    <text evidence="14">Cofactor biosynthesis; adenosylcobalamin biosynthesis; sirohydrochlorin from precorrin-2: step 1/1.</text>
</comment>
<dbReference type="InterPro" id="IPR028281">
    <property type="entry name" value="Sirohaem_synthase_central"/>
</dbReference>
<evidence type="ECO:0000313" key="20">
    <source>
        <dbReference type="Proteomes" id="UP001193680"/>
    </source>
</evidence>
<dbReference type="InterPro" id="IPR006367">
    <property type="entry name" value="Sirohaem_synthase_N"/>
</dbReference>
<dbReference type="PANTHER" id="PTHR45790">
    <property type="entry name" value="SIROHEME SYNTHASE-RELATED"/>
    <property type="match status" value="1"/>
</dbReference>
<dbReference type="EMBL" id="JACBGI020000007">
    <property type="protein sequence ID" value="MBF6057770.1"/>
    <property type="molecule type" value="Genomic_DNA"/>
</dbReference>
<dbReference type="Proteomes" id="UP001193680">
    <property type="component" value="Unassembled WGS sequence"/>
</dbReference>
<feature type="binding site" evidence="14">
    <location>
        <position position="382"/>
    </location>
    <ligand>
        <name>S-adenosyl-L-methionine</name>
        <dbReference type="ChEBI" id="CHEBI:59789"/>
    </ligand>
</feature>
<organism evidence="19 20">
    <name type="scientific">Thiomicrorhabdus heinhorstiae</name>
    <dbReference type="NCBI Taxonomy" id="2748010"/>
    <lineage>
        <taxon>Bacteria</taxon>
        <taxon>Pseudomonadati</taxon>
        <taxon>Pseudomonadota</taxon>
        <taxon>Gammaproteobacteria</taxon>
        <taxon>Thiotrichales</taxon>
        <taxon>Piscirickettsiaceae</taxon>
        <taxon>Thiomicrorhabdus</taxon>
    </lineage>
</organism>
<evidence type="ECO:0000256" key="13">
    <source>
        <dbReference type="ARBA" id="ARBA00047561"/>
    </source>
</evidence>
<comment type="caution">
    <text evidence="19">The sequence shown here is derived from an EMBL/GenBank/DDBJ whole genome shotgun (WGS) entry which is preliminary data.</text>
</comment>
<comment type="pathway">
    <text evidence="12 14">Porphyrin-containing compound metabolism; siroheme biosynthesis; precorrin-2 from uroporphyrinogen III: step 1/1.</text>
</comment>
<evidence type="ECO:0000256" key="11">
    <source>
        <dbReference type="ARBA" id="ARBA00023268"/>
    </source>
</evidence>
<comment type="catalytic activity">
    <reaction evidence="13 14">
        <text>precorrin-2 + NAD(+) = sirohydrochlorin + NADH + 2 H(+)</text>
        <dbReference type="Rhea" id="RHEA:15613"/>
        <dbReference type="ChEBI" id="CHEBI:15378"/>
        <dbReference type="ChEBI" id="CHEBI:57540"/>
        <dbReference type="ChEBI" id="CHEBI:57945"/>
        <dbReference type="ChEBI" id="CHEBI:58351"/>
        <dbReference type="ChEBI" id="CHEBI:58827"/>
        <dbReference type="EC" id="1.3.1.76"/>
    </reaction>
</comment>
<dbReference type="Pfam" id="PF10414">
    <property type="entry name" value="CysG_dimeriser"/>
    <property type="match status" value="1"/>
</dbReference>
<dbReference type="Pfam" id="PF13241">
    <property type="entry name" value="NAD_binding_7"/>
    <property type="match status" value="1"/>
</dbReference>
<feature type="binding site" evidence="14">
    <location>
        <position position="411"/>
    </location>
    <ligand>
        <name>S-adenosyl-L-methionine</name>
        <dbReference type="ChEBI" id="CHEBI:59789"/>
    </ligand>
</feature>
<dbReference type="EC" id="2.1.1.107" evidence="14"/>
<dbReference type="InterPro" id="IPR035996">
    <property type="entry name" value="4pyrrol_Methylase_sf"/>
</dbReference>
<comment type="pathway">
    <text evidence="1 14">Porphyrin-containing compound metabolism; siroheme biosynthesis; sirohydrochlorin from precorrin-2: step 1/1.</text>
</comment>
<comment type="catalytic activity">
    <reaction evidence="14">
        <text>uroporphyrinogen III + 2 S-adenosyl-L-methionine = precorrin-2 + 2 S-adenosyl-L-homocysteine + H(+)</text>
        <dbReference type="Rhea" id="RHEA:32459"/>
        <dbReference type="ChEBI" id="CHEBI:15378"/>
        <dbReference type="ChEBI" id="CHEBI:57308"/>
        <dbReference type="ChEBI" id="CHEBI:57856"/>
        <dbReference type="ChEBI" id="CHEBI:58827"/>
        <dbReference type="ChEBI" id="CHEBI:59789"/>
        <dbReference type="EC" id="2.1.1.107"/>
    </reaction>
</comment>
<dbReference type="PANTHER" id="PTHR45790:SF1">
    <property type="entry name" value="SIROHEME SYNTHASE"/>
    <property type="match status" value="1"/>
</dbReference>
<feature type="binding site" evidence="14">
    <location>
        <position position="224"/>
    </location>
    <ligand>
        <name>S-adenosyl-L-methionine</name>
        <dbReference type="ChEBI" id="CHEBI:59789"/>
    </ligand>
</feature>
<dbReference type="InterPro" id="IPR014777">
    <property type="entry name" value="4pyrrole_Mease_sub1"/>
</dbReference>
<dbReference type="InterPro" id="IPR036291">
    <property type="entry name" value="NAD(P)-bd_dom_sf"/>
</dbReference>
<evidence type="ECO:0000256" key="5">
    <source>
        <dbReference type="ARBA" id="ARBA00022679"/>
    </source>
</evidence>
<dbReference type="Gene3D" id="3.30.160.110">
    <property type="entry name" value="Siroheme synthase, domain 2"/>
    <property type="match status" value="1"/>
</dbReference>
<evidence type="ECO:0000256" key="2">
    <source>
        <dbReference type="ARBA" id="ARBA00005879"/>
    </source>
</evidence>
<accession>A0ABS0BXG2</accession>
<dbReference type="InterPro" id="IPR014776">
    <property type="entry name" value="4pyrrole_Mease_sub2"/>
</dbReference>
<evidence type="ECO:0000256" key="7">
    <source>
        <dbReference type="ARBA" id="ARBA00023002"/>
    </source>
</evidence>
<dbReference type="PROSITE" id="PS00840">
    <property type="entry name" value="SUMT_2"/>
    <property type="match status" value="1"/>
</dbReference>
<dbReference type="InterPro" id="IPR050161">
    <property type="entry name" value="Siro_Cobalamin_biosynth"/>
</dbReference>
<dbReference type="Gene3D" id="3.30.950.10">
    <property type="entry name" value="Methyltransferase, Cobalt-precorrin-4 Transmethylase, Domain 2"/>
    <property type="match status" value="1"/>
</dbReference>
<comment type="similarity">
    <text evidence="2 15">Belongs to the precorrin methyltransferase family.</text>
</comment>
<feature type="domain" description="Tetrapyrrole methylase" evidence="16">
    <location>
        <begin position="217"/>
        <end position="426"/>
    </location>
</feature>
<comment type="function">
    <text evidence="14">Multifunctional enzyme that catalyzes the SAM-dependent methylations of uroporphyrinogen III at position C-2 and C-7 to form precorrin-2 via precorrin-1. Then it catalyzes the NAD-dependent ring dehydrogenation of precorrin-2 to yield sirohydrochlorin. Finally, it catalyzes the ferrochelation of sirohydrochlorin to yield siroheme.</text>
</comment>
<comment type="similarity">
    <text evidence="14">In the C-terminal section; belongs to the precorrin methyltransferase family.</text>
</comment>
<feature type="binding site" evidence="14">
    <location>
        <position position="305"/>
    </location>
    <ligand>
        <name>S-adenosyl-L-methionine</name>
        <dbReference type="ChEBI" id="CHEBI:59789"/>
    </ligand>
</feature>
<feature type="binding site" evidence="14">
    <location>
        <begin position="43"/>
        <end position="44"/>
    </location>
    <ligand>
        <name>NAD(+)</name>
        <dbReference type="ChEBI" id="CHEBI:57540"/>
    </ligand>
</feature>
<keyword evidence="7 14" id="KW-0560">Oxidoreductase</keyword>
<gene>
    <name evidence="19" type="primary">cobA</name>
    <name evidence="14" type="synonym">cysG</name>
    <name evidence="19" type="ORF">H8792_005390</name>
</gene>
<feature type="domain" description="Siroheme synthase central" evidence="18">
    <location>
        <begin position="120"/>
        <end position="146"/>
    </location>
</feature>
<evidence type="ECO:0000256" key="10">
    <source>
        <dbReference type="ARBA" id="ARBA00023244"/>
    </source>
</evidence>